<keyword evidence="3" id="KW-1185">Reference proteome</keyword>
<evidence type="ECO:0000313" key="2">
    <source>
        <dbReference type="EMBL" id="MPC62798.1"/>
    </source>
</evidence>
<dbReference type="AlphaFoldDB" id="A0A5B7H0T5"/>
<feature type="region of interest" description="Disordered" evidence="1">
    <location>
        <begin position="145"/>
        <end position="221"/>
    </location>
</feature>
<comment type="caution">
    <text evidence="2">The sequence shown here is derived from an EMBL/GenBank/DDBJ whole genome shotgun (WGS) entry which is preliminary data.</text>
</comment>
<proteinExistence type="predicted"/>
<evidence type="ECO:0000256" key="1">
    <source>
        <dbReference type="SAM" id="MobiDB-lite"/>
    </source>
</evidence>
<organism evidence="2 3">
    <name type="scientific">Portunus trituberculatus</name>
    <name type="common">Swimming crab</name>
    <name type="synonym">Neptunus trituberculatus</name>
    <dbReference type="NCBI Taxonomy" id="210409"/>
    <lineage>
        <taxon>Eukaryota</taxon>
        <taxon>Metazoa</taxon>
        <taxon>Ecdysozoa</taxon>
        <taxon>Arthropoda</taxon>
        <taxon>Crustacea</taxon>
        <taxon>Multicrustacea</taxon>
        <taxon>Malacostraca</taxon>
        <taxon>Eumalacostraca</taxon>
        <taxon>Eucarida</taxon>
        <taxon>Decapoda</taxon>
        <taxon>Pleocyemata</taxon>
        <taxon>Brachyura</taxon>
        <taxon>Eubrachyura</taxon>
        <taxon>Portunoidea</taxon>
        <taxon>Portunidae</taxon>
        <taxon>Portuninae</taxon>
        <taxon>Portunus</taxon>
    </lineage>
</organism>
<dbReference type="EMBL" id="VSRR010020071">
    <property type="protein sequence ID" value="MPC62798.1"/>
    <property type="molecule type" value="Genomic_DNA"/>
</dbReference>
<sequence>MAEDSIAFNWAQVPSSWPVMYCDGKPFVMQNKPDSSALVPRTDLEVRARWLQDLANAADRVSPGEARSVLQAISMEAAGLAQAHAPTVRPALETAVGAKLNIRREAFKGKPKEVLQGVLRQDPFSPDLISEVSLQTVLTSQPPVFKFATPQAPSSYQRAPKRKRDSEPQSSGHPSRQTSIPRGDRKGARTQKVQKPFFRGSKPAQHRRSKPSHTLPHNPRQ</sequence>
<protein>
    <submittedName>
        <fullName evidence="2">Uncharacterized protein</fullName>
    </submittedName>
</protein>
<gene>
    <name evidence="2" type="ORF">E2C01_056888</name>
</gene>
<dbReference type="Proteomes" id="UP000324222">
    <property type="component" value="Unassembled WGS sequence"/>
</dbReference>
<evidence type="ECO:0000313" key="3">
    <source>
        <dbReference type="Proteomes" id="UP000324222"/>
    </source>
</evidence>
<accession>A0A5B7H0T5</accession>
<reference evidence="2 3" key="1">
    <citation type="submission" date="2019-05" db="EMBL/GenBank/DDBJ databases">
        <title>Another draft genome of Portunus trituberculatus and its Hox gene families provides insights of decapod evolution.</title>
        <authorList>
            <person name="Jeong J.-H."/>
            <person name="Song I."/>
            <person name="Kim S."/>
            <person name="Choi T."/>
            <person name="Kim D."/>
            <person name="Ryu S."/>
            <person name="Kim W."/>
        </authorList>
    </citation>
    <scope>NUCLEOTIDE SEQUENCE [LARGE SCALE GENOMIC DNA]</scope>
    <source>
        <tissue evidence="2">Muscle</tissue>
    </source>
</reference>
<name>A0A5B7H0T5_PORTR</name>
<feature type="compositionally biased region" description="Polar residues" evidence="1">
    <location>
        <begin position="168"/>
        <end position="180"/>
    </location>
</feature>